<dbReference type="Proteomes" id="UP000050525">
    <property type="component" value="Unassembled WGS sequence"/>
</dbReference>
<gene>
    <name evidence="2" type="ORF">Y1Q_0017641</name>
</gene>
<dbReference type="EMBL" id="AKHW03003075">
    <property type="protein sequence ID" value="KYO35859.1"/>
    <property type="molecule type" value="Genomic_DNA"/>
</dbReference>
<accession>A0A151NGS0</accession>
<feature type="region of interest" description="Disordered" evidence="1">
    <location>
        <begin position="22"/>
        <end position="44"/>
    </location>
</feature>
<reference evidence="2 3" key="1">
    <citation type="journal article" date="2012" name="Genome Biol.">
        <title>Sequencing three crocodilian genomes to illuminate the evolution of archosaurs and amniotes.</title>
        <authorList>
            <person name="St John J.A."/>
            <person name="Braun E.L."/>
            <person name="Isberg S.R."/>
            <person name="Miles L.G."/>
            <person name="Chong A.Y."/>
            <person name="Gongora J."/>
            <person name="Dalzell P."/>
            <person name="Moran C."/>
            <person name="Bed'hom B."/>
            <person name="Abzhanov A."/>
            <person name="Burgess S.C."/>
            <person name="Cooksey A.M."/>
            <person name="Castoe T.A."/>
            <person name="Crawford N.G."/>
            <person name="Densmore L.D."/>
            <person name="Drew J.C."/>
            <person name="Edwards S.V."/>
            <person name="Faircloth B.C."/>
            <person name="Fujita M.K."/>
            <person name="Greenwold M.J."/>
            <person name="Hoffmann F.G."/>
            <person name="Howard J.M."/>
            <person name="Iguchi T."/>
            <person name="Janes D.E."/>
            <person name="Khan S.Y."/>
            <person name="Kohno S."/>
            <person name="de Koning A.J."/>
            <person name="Lance S.L."/>
            <person name="McCarthy F.M."/>
            <person name="McCormack J.E."/>
            <person name="Merchant M.E."/>
            <person name="Peterson D.G."/>
            <person name="Pollock D.D."/>
            <person name="Pourmand N."/>
            <person name="Raney B.J."/>
            <person name="Roessler K.A."/>
            <person name="Sanford J.R."/>
            <person name="Sawyer R.H."/>
            <person name="Schmidt C.J."/>
            <person name="Triplett E.W."/>
            <person name="Tuberville T.D."/>
            <person name="Venegas-Anaya M."/>
            <person name="Howard J.T."/>
            <person name="Jarvis E.D."/>
            <person name="Guillette L.J.Jr."/>
            <person name="Glenn T.C."/>
            <person name="Green R.E."/>
            <person name="Ray D.A."/>
        </authorList>
    </citation>
    <scope>NUCLEOTIDE SEQUENCE [LARGE SCALE GENOMIC DNA]</scope>
    <source>
        <strain evidence="2">KSC_2009_1</strain>
    </source>
</reference>
<comment type="caution">
    <text evidence="2">The sequence shown here is derived from an EMBL/GenBank/DDBJ whole genome shotgun (WGS) entry which is preliminary data.</text>
</comment>
<protein>
    <submittedName>
        <fullName evidence="2">Uncharacterized protein</fullName>
    </submittedName>
</protein>
<keyword evidence="3" id="KW-1185">Reference proteome</keyword>
<name>A0A151NGS0_ALLMI</name>
<organism evidence="2 3">
    <name type="scientific">Alligator mississippiensis</name>
    <name type="common">American alligator</name>
    <dbReference type="NCBI Taxonomy" id="8496"/>
    <lineage>
        <taxon>Eukaryota</taxon>
        <taxon>Metazoa</taxon>
        <taxon>Chordata</taxon>
        <taxon>Craniata</taxon>
        <taxon>Vertebrata</taxon>
        <taxon>Euteleostomi</taxon>
        <taxon>Archelosauria</taxon>
        <taxon>Archosauria</taxon>
        <taxon>Crocodylia</taxon>
        <taxon>Alligatoridae</taxon>
        <taxon>Alligatorinae</taxon>
        <taxon>Alligator</taxon>
    </lineage>
</organism>
<sequence>MWRGESPAARLAPLSLRGEAGCGLAAPTPLPETPGVRGKPTPGPRQARYLVIIVTAIIHGDLSSSSSSLDLSSSSLRSIIQIHHHDHHH</sequence>
<proteinExistence type="predicted"/>
<evidence type="ECO:0000313" key="3">
    <source>
        <dbReference type="Proteomes" id="UP000050525"/>
    </source>
</evidence>
<evidence type="ECO:0000313" key="2">
    <source>
        <dbReference type="EMBL" id="KYO35859.1"/>
    </source>
</evidence>
<dbReference type="AlphaFoldDB" id="A0A151NGS0"/>
<evidence type="ECO:0000256" key="1">
    <source>
        <dbReference type="SAM" id="MobiDB-lite"/>
    </source>
</evidence>